<evidence type="ECO:0000256" key="1">
    <source>
        <dbReference type="SAM" id="MobiDB-lite"/>
    </source>
</evidence>
<feature type="compositionally biased region" description="Basic residues" evidence="1">
    <location>
        <begin position="350"/>
        <end position="363"/>
    </location>
</feature>
<dbReference type="OrthoDB" id="5865767at2759"/>
<protein>
    <submittedName>
        <fullName evidence="2">Uncharacterized protein</fullName>
    </submittedName>
</protein>
<dbReference type="PANTHER" id="PTHR37283">
    <property type="entry name" value="PH DOMAIN-CONTAINING PROTEIN YHR131C"/>
    <property type="match status" value="1"/>
</dbReference>
<gene>
    <name evidence="2" type="ORF">PICMEDRAFT_59951</name>
</gene>
<keyword evidence="3" id="KW-1185">Reference proteome</keyword>
<organism evidence="2 3">
    <name type="scientific">Pichia membranifaciens NRRL Y-2026</name>
    <dbReference type="NCBI Taxonomy" id="763406"/>
    <lineage>
        <taxon>Eukaryota</taxon>
        <taxon>Fungi</taxon>
        <taxon>Dikarya</taxon>
        <taxon>Ascomycota</taxon>
        <taxon>Saccharomycotina</taxon>
        <taxon>Pichiomycetes</taxon>
        <taxon>Pichiales</taxon>
        <taxon>Pichiaceae</taxon>
        <taxon>Pichia</taxon>
    </lineage>
</organism>
<dbReference type="PANTHER" id="PTHR37283:SF1">
    <property type="entry name" value="PH DOMAIN-CONTAINING PROTEIN YHR131C"/>
    <property type="match status" value="1"/>
</dbReference>
<evidence type="ECO:0000313" key="2">
    <source>
        <dbReference type="EMBL" id="ODQ45143.1"/>
    </source>
</evidence>
<feature type="compositionally biased region" description="Acidic residues" evidence="1">
    <location>
        <begin position="409"/>
        <end position="418"/>
    </location>
</feature>
<dbReference type="GeneID" id="30180091"/>
<sequence length="554" mass="61458">MTSEAEDQQLPQYQALDLNYGPPEYTPSLHHTSLVYYSDESRCNGKTAFVPLLFEINSTQINFYHLKDEYSKYVAYLFNDLHPTFVDPNLNIKSKNPSKMNIVGGGIGSSTSLFSVPDASGNSSSVFLSSLQPTSPPPLLTSAAHCSSTSSLSTMFSLNSGNSSMNNSAASSISSSASSSYNTGSIYTPTFARNFSNASTTKTSFTKFFDKLSLKKSKIDSPLTYHMVSLTDAEKKSQDLIYVQKLMNYKPDINSIMDTDYSPQEAQMLNFKSTLFKSFSLQELVKFGNASDFHSKPFTLRLIFPTEQFVMVSYNVNLYGSIFYKLNVAKEISLDIDLRIPFPTDYCVPRRSRGRRTRGRHRSSTAGSTSSMNSTATTSTNANANTNSAANGNAVSRTTTRSRSNSLLDDGDEEDEFDTTFNIDCQPHLDYQPHHSIQPQIILEDEILNDIIQLEPAQQVLSSLSCVSRVTTSSVFSSVERYSSQATDMTMMSSLSPISSENEEETSSLHSADLELPHLEKSPPEDTAQSTYKELVFAIKCIRSCKNKTLPWLR</sequence>
<proteinExistence type="predicted"/>
<dbReference type="Proteomes" id="UP000094455">
    <property type="component" value="Unassembled WGS sequence"/>
</dbReference>
<dbReference type="AlphaFoldDB" id="A0A1E3NIG9"/>
<dbReference type="EMBL" id="KV454005">
    <property type="protein sequence ID" value="ODQ45143.1"/>
    <property type="molecule type" value="Genomic_DNA"/>
</dbReference>
<feature type="region of interest" description="Disordered" evidence="1">
    <location>
        <begin position="349"/>
        <end position="418"/>
    </location>
</feature>
<evidence type="ECO:0000313" key="3">
    <source>
        <dbReference type="Proteomes" id="UP000094455"/>
    </source>
</evidence>
<feature type="compositionally biased region" description="Low complexity" evidence="1">
    <location>
        <begin position="364"/>
        <end position="404"/>
    </location>
</feature>
<accession>A0A1E3NIG9</accession>
<name>A0A1E3NIG9_9ASCO</name>
<dbReference type="STRING" id="763406.A0A1E3NIG9"/>
<reference evidence="2 3" key="1">
    <citation type="journal article" date="2016" name="Proc. Natl. Acad. Sci. U.S.A.">
        <title>Comparative genomics of biotechnologically important yeasts.</title>
        <authorList>
            <person name="Riley R."/>
            <person name="Haridas S."/>
            <person name="Wolfe K.H."/>
            <person name="Lopes M.R."/>
            <person name="Hittinger C.T."/>
            <person name="Goeker M."/>
            <person name="Salamov A.A."/>
            <person name="Wisecaver J.H."/>
            <person name="Long T.M."/>
            <person name="Calvey C.H."/>
            <person name="Aerts A.L."/>
            <person name="Barry K.W."/>
            <person name="Choi C."/>
            <person name="Clum A."/>
            <person name="Coughlan A.Y."/>
            <person name="Deshpande S."/>
            <person name="Douglass A.P."/>
            <person name="Hanson S.J."/>
            <person name="Klenk H.-P."/>
            <person name="LaButti K.M."/>
            <person name="Lapidus A."/>
            <person name="Lindquist E.A."/>
            <person name="Lipzen A.M."/>
            <person name="Meier-Kolthoff J.P."/>
            <person name="Ohm R.A."/>
            <person name="Otillar R.P."/>
            <person name="Pangilinan J.L."/>
            <person name="Peng Y."/>
            <person name="Rokas A."/>
            <person name="Rosa C.A."/>
            <person name="Scheuner C."/>
            <person name="Sibirny A.A."/>
            <person name="Slot J.C."/>
            <person name="Stielow J.B."/>
            <person name="Sun H."/>
            <person name="Kurtzman C.P."/>
            <person name="Blackwell M."/>
            <person name="Grigoriev I.V."/>
            <person name="Jeffries T.W."/>
        </authorList>
    </citation>
    <scope>NUCLEOTIDE SEQUENCE [LARGE SCALE GENOMIC DNA]</scope>
    <source>
        <strain evidence="2 3">NRRL Y-2026</strain>
    </source>
</reference>
<dbReference type="RefSeq" id="XP_019016256.1">
    <property type="nucleotide sequence ID" value="XM_019163404.1"/>
</dbReference>